<evidence type="ECO:0008006" key="5">
    <source>
        <dbReference type="Google" id="ProtNLM"/>
    </source>
</evidence>
<protein>
    <recommendedName>
        <fullName evidence="5">Lipoprotein</fullName>
    </recommendedName>
</protein>
<sequence>MKRTVTAVTAIGLMGVLAGCADDRASDAASGVDTSTTTTASTRTVASTQTQPRIVEVDPAEFATAGSPGYYRWTYAAGKECAAAPAMNGMDAAVYCSASFPAGTPDVKNDIFVGAPNSIRVTAEGTEATIQESGPPGAKPLPAGSRITIGALACTALPDGITCNSDGGGFTFEGGVLTRTGTEIPPTTP</sequence>
<proteinExistence type="predicted"/>
<keyword evidence="4" id="KW-1185">Reference proteome</keyword>
<evidence type="ECO:0000256" key="2">
    <source>
        <dbReference type="SAM" id="SignalP"/>
    </source>
</evidence>
<dbReference type="eggNOG" id="ENOG5031VZH">
    <property type="taxonomic scope" value="Bacteria"/>
</dbReference>
<evidence type="ECO:0000256" key="1">
    <source>
        <dbReference type="SAM" id="MobiDB-lite"/>
    </source>
</evidence>
<feature type="signal peptide" evidence="2">
    <location>
        <begin position="1"/>
        <end position="21"/>
    </location>
</feature>
<name>M3TF76_GORML</name>
<gene>
    <name evidence="3" type="ORF">GM1_014_00940</name>
</gene>
<dbReference type="EMBL" id="BAOP01000014">
    <property type="protein sequence ID" value="GAC80101.1"/>
    <property type="molecule type" value="Genomic_DNA"/>
</dbReference>
<accession>M3TF76</accession>
<dbReference type="OrthoDB" id="4380818at2"/>
<keyword evidence="2" id="KW-0732">Signal</keyword>
<dbReference type="Proteomes" id="UP000035009">
    <property type="component" value="Unassembled WGS sequence"/>
</dbReference>
<reference evidence="3 4" key="1">
    <citation type="submission" date="2013-02" db="EMBL/GenBank/DDBJ databases">
        <title>Whole genome shotgun sequence of Gordonia malaquae NBRC 108250.</title>
        <authorList>
            <person name="Yoshida I."/>
            <person name="Hosoyama A."/>
            <person name="Tsuchikane K."/>
            <person name="Ando Y."/>
            <person name="Baba S."/>
            <person name="Ohji S."/>
            <person name="Hamada M."/>
            <person name="Tamura T."/>
            <person name="Yamazoe A."/>
            <person name="Yamazaki S."/>
            <person name="Fujita N."/>
        </authorList>
    </citation>
    <scope>NUCLEOTIDE SEQUENCE [LARGE SCALE GENOMIC DNA]</scope>
    <source>
        <strain evidence="3 4">NBRC 108250</strain>
    </source>
</reference>
<evidence type="ECO:0000313" key="3">
    <source>
        <dbReference type="EMBL" id="GAC80101.1"/>
    </source>
</evidence>
<comment type="caution">
    <text evidence="3">The sequence shown here is derived from an EMBL/GenBank/DDBJ whole genome shotgun (WGS) entry which is preliminary data.</text>
</comment>
<dbReference type="AlphaFoldDB" id="M3TF76"/>
<evidence type="ECO:0000313" key="4">
    <source>
        <dbReference type="Proteomes" id="UP000035009"/>
    </source>
</evidence>
<organism evidence="3 4">
    <name type="scientific">Gordonia malaquae NBRC 108250</name>
    <dbReference type="NCBI Taxonomy" id="1223542"/>
    <lineage>
        <taxon>Bacteria</taxon>
        <taxon>Bacillati</taxon>
        <taxon>Actinomycetota</taxon>
        <taxon>Actinomycetes</taxon>
        <taxon>Mycobacteriales</taxon>
        <taxon>Gordoniaceae</taxon>
        <taxon>Gordonia</taxon>
    </lineage>
</organism>
<dbReference type="PROSITE" id="PS51257">
    <property type="entry name" value="PROKAR_LIPOPROTEIN"/>
    <property type="match status" value="1"/>
</dbReference>
<feature type="region of interest" description="Disordered" evidence="1">
    <location>
        <begin position="28"/>
        <end position="51"/>
    </location>
</feature>
<dbReference type="RefSeq" id="WP_008378898.1">
    <property type="nucleotide sequence ID" value="NZ_BAOP01000014.1"/>
</dbReference>
<feature type="chain" id="PRO_5004039874" description="Lipoprotein" evidence="2">
    <location>
        <begin position="22"/>
        <end position="189"/>
    </location>
</feature>